<sequence length="113" mass="13442">MDKSVRLRDNREYNVVYKRGKTYYNRNFSLVVYNSKKGTRIGFSVTKKYGNAVERNRIKRKLREIVRLNFSEFDKGLDMVIIPKKNTEDLTYKQLESALLHVCRKASNKKCQK</sequence>
<dbReference type="HAMAP" id="MF_00227">
    <property type="entry name" value="RNase_P"/>
    <property type="match status" value="1"/>
</dbReference>
<evidence type="ECO:0000256" key="6">
    <source>
        <dbReference type="ARBA" id="ARBA00022884"/>
    </source>
</evidence>
<keyword evidence="4 7" id="KW-0255">Endonuclease</keyword>
<dbReference type="EMBL" id="CP054000">
    <property type="protein sequence ID" value="QKH79082.1"/>
    <property type="molecule type" value="Genomic_DNA"/>
</dbReference>
<evidence type="ECO:0000256" key="2">
    <source>
        <dbReference type="ARBA" id="ARBA00022694"/>
    </source>
</evidence>
<dbReference type="Pfam" id="PF00825">
    <property type="entry name" value="Ribonuclease_P"/>
    <property type="match status" value="1"/>
</dbReference>
<dbReference type="Proteomes" id="UP000215361">
    <property type="component" value="Unassembled WGS sequence"/>
</dbReference>
<evidence type="ECO:0000313" key="11">
    <source>
        <dbReference type="Proteomes" id="UP000215361"/>
    </source>
</evidence>
<dbReference type="InterPro" id="IPR014721">
    <property type="entry name" value="Ribsml_uS5_D2-typ_fold_subgr"/>
</dbReference>
<dbReference type="InterPro" id="IPR020539">
    <property type="entry name" value="RNase_P_CS"/>
</dbReference>
<evidence type="ECO:0000256" key="7">
    <source>
        <dbReference type="HAMAP-Rule" id="MF_00227"/>
    </source>
</evidence>
<dbReference type="SMR" id="A0A133MVU1"/>
<evidence type="ECO:0000256" key="4">
    <source>
        <dbReference type="ARBA" id="ARBA00022759"/>
    </source>
</evidence>
<keyword evidence="5 7" id="KW-0378">Hydrolase</keyword>
<name>A0A133MVU1_FINMA</name>
<gene>
    <name evidence="7 10" type="primary">rnpA</name>
    <name evidence="9" type="ORF">B9N56_08800</name>
    <name evidence="10" type="ORF">FOC70_01325</name>
</gene>
<dbReference type="GO" id="GO:0001682">
    <property type="term" value="P:tRNA 5'-leader removal"/>
    <property type="evidence" value="ECO:0007669"/>
    <property type="project" value="UniProtKB-UniRule"/>
</dbReference>
<evidence type="ECO:0000313" key="12">
    <source>
        <dbReference type="Proteomes" id="UP000502899"/>
    </source>
</evidence>
<reference evidence="9" key="1">
    <citation type="journal article" date="2017" name="J. Clin. Microbiol.">
        <title>Finegoldia magna Isolated from Orthopedic Joint Implant-Associated Infections.</title>
        <authorList>
            <person name="Soderquist B."/>
            <person name="Bjorklund S."/>
            <person name="Hellmark B."/>
            <person name="Jensen A."/>
            <person name="Bruggemann H."/>
        </authorList>
    </citation>
    <scope>NUCLEOTIDE SEQUENCE</scope>
    <source>
        <strain evidence="9">08T492</strain>
    </source>
</reference>
<evidence type="ECO:0000313" key="9">
    <source>
        <dbReference type="EMBL" id="OXZ36742.1"/>
    </source>
</evidence>
<comment type="subunit">
    <text evidence="7">Consists of a catalytic RNA component (M1 or rnpB) and a protein subunit.</text>
</comment>
<dbReference type="SUPFAM" id="SSF54211">
    <property type="entry name" value="Ribosomal protein S5 domain 2-like"/>
    <property type="match status" value="1"/>
</dbReference>
<dbReference type="Gene3D" id="3.30.230.10">
    <property type="match status" value="1"/>
</dbReference>
<evidence type="ECO:0000256" key="3">
    <source>
        <dbReference type="ARBA" id="ARBA00022722"/>
    </source>
</evidence>
<dbReference type="GO" id="GO:0030677">
    <property type="term" value="C:ribonuclease P complex"/>
    <property type="evidence" value="ECO:0007669"/>
    <property type="project" value="TreeGrafter"/>
</dbReference>
<dbReference type="InterPro" id="IPR000100">
    <property type="entry name" value="RNase_P"/>
</dbReference>
<dbReference type="OMA" id="PEQKHFR"/>
<dbReference type="Proteomes" id="UP000502899">
    <property type="component" value="Chromosome"/>
</dbReference>
<dbReference type="AlphaFoldDB" id="A0A133MVU1"/>
<dbReference type="GO" id="GO:0042781">
    <property type="term" value="F:3'-tRNA processing endoribonuclease activity"/>
    <property type="evidence" value="ECO:0007669"/>
    <property type="project" value="TreeGrafter"/>
</dbReference>
<comment type="catalytic activity">
    <reaction evidence="7">
        <text>Endonucleolytic cleavage of RNA, removing 5'-extranucleotides from tRNA precursor.</text>
        <dbReference type="EC" id="3.1.26.5"/>
    </reaction>
</comment>
<accession>A0A133MVU1</accession>
<comment type="similarity">
    <text evidence="7">Belongs to the RnpA family.</text>
</comment>
<organism evidence="10 12">
    <name type="scientific">Finegoldia magna</name>
    <name type="common">Peptostreptococcus magnus</name>
    <dbReference type="NCBI Taxonomy" id="1260"/>
    <lineage>
        <taxon>Bacteria</taxon>
        <taxon>Bacillati</taxon>
        <taxon>Bacillota</taxon>
        <taxon>Tissierellia</taxon>
        <taxon>Tissierellales</taxon>
        <taxon>Peptoniphilaceae</taxon>
        <taxon>Finegoldia</taxon>
    </lineage>
</organism>
<protein>
    <recommendedName>
        <fullName evidence="7 8">Ribonuclease P protein component</fullName>
        <shortName evidence="7">RNase P protein</shortName>
        <shortName evidence="7">RNaseP protein</shortName>
        <ecNumber evidence="7 8">3.1.26.5</ecNumber>
    </recommendedName>
    <alternativeName>
        <fullName evidence="7">Protein C5</fullName>
    </alternativeName>
</protein>
<dbReference type="EC" id="3.1.26.5" evidence="7 8"/>
<evidence type="ECO:0000256" key="1">
    <source>
        <dbReference type="ARBA" id="ARBA00002663"/>
    </source>
</evidence>
<dbReference type="NCBIfam" id="TIGR00188">
    <property type="entry name" value="rnpA"/>
    <property type="match status" value="1"/>
</dbReference>
<keyword evidence="6 7" id="KW-0694">RNA-binding</keyword>
<dbReference type="RefSeq" id="WP_002837620.1">
    <property type="nucleotide sequence ID" value="NZ_CABKMR010000001.1"/>
</dbReference>
<dbReference type="GO" id="GO:0004526">
    <property type="term" value="F:ribonuclease P activity"/>
    <property type="evidence" value="ECO:0007669"/>
    <property type="project" value="UniProtKB-UniRule"/>
</dbReference>
<keyword evidence="3 7" id="KW-0540">Nuclease</keyword>
<keyword evidence="2 7" id="KW-0819">tRNA processing</keyword>
<dbReference type="PANTHER" id="PTHR33992:SF1">
    <property type="entry name" value="RIBONUCLEASE P PROTEIN COMPONENT"/>
    <property type="match status" value="1"/>
</dbReference>
<comment type="function">
    <text evidence="1 7">RNaseP catalyzes the removal of the 5'-leader sequence from pre-tRNA to produce the mature 5'-terminus. It can also cleave other RNA substrates such as 4.5S RNA. The protein component plays an auxiliary but essential role in vivo by binding to the 5'-leader sequence and broadening the substrate specificity of the ribozyme.</text>
</comment>
<dbReference type="PANTHER" id="PTHR33992">
    <property type="entry name" value="RIBONUCLEASE P PROTEIN COMPONENT"/>
    <property type="match status" value="1"/>
</dbReference>
<proteinExistence type="inferred from homology"/>
<dbReference type="InterPro" id="IPR020568">
    <property type="entry name" value="Ribosomal_Su5_D2-typ_SF"/>
</dbReference>
<evidence type="ECO:0000256" key="5">
    <source>
        <dbReference type="ARBA" id="ARBA00022801"/>
    </source>
</evidence>
<reference evidence="10 12" key="3">
    <citation type="submission" date="2020-05" db="EMBL/GenBank/DDBJ databases">
        <title>FDA dAtabase for Regulatory Grade micrObial Sequences (FDA-ARGOS): Supporting development and validation of Infectious Disease Dx tests.</title>
        <authorList>
            <person name="Pederson C."/>
            <person name="Tallon L."/>
            <person name="Sadzewicz L."/>
            <person name="Zhao X."/>
            <person name="Vavikolanu K."/>
            <person name="Mehta A."/>
            <person name="Aluvathingal J."/>
            <person name="Nadendla S."/>
            <person name="Myers T."/>
            <person name="Yan Y."/>
            <person name="Sichtig H."/>
        </authorList>
    </citation>
    <scope>NUCLEOTIDE SEQUENCE [LARGE SCALE GENOMIC DNA]</scope>
    <source>
        <strain evidence="10 12">FDAARGOS_764</strain>
    </source>
</reference>
<dbReference type="PROSITE" id="PS00648">
    <property type="entry name" value="RIBONUCLEASE_P"/>
    <property type="match status" value="1"/>
</dbReference>
<dbReference type="EMBL" id="NDYI01000024">
    <property type="protein sequence ID" value="OXZ36742.1"/>
    <property type="molecule type" value="Genomic_DNA"/>
</dbReference>
<evidence type="ECO:0000313" key="10">
    <source>
        <dbReference type="EMBL" id="QKH79082.1"/>
    </source>
</evidence>
<evidence type="ECO:0000256" key="8">
    <source>
        <dbReference type="NCBIfam" id="TIGR00188"/>
    </source>
</evidence>
<reference evidence="11" key="2">
    <citation type="submission" date="2017-04" db="EMBL/GenBank/DDBJ databases">
        <title>Finegoldia magna isolated from orthopedic joint implant-associated infections.</title>
        <authorList>
            <person name="Bjorklund S."/>
            <person name="Bruggemann H."/>
            <person name="Jensen A."/>
            <person name="Hellmark B."/>
            <person name="Soderquist B."/>
        </authorList>
    </citation>
    <scope>NUCLEOTIDE SEQUENCE [LARGE SCALE GENOMIC DNA]</scope>
    <source>
        <strain evidence="11">08T492</strain>
    </source>
</reference>
<dbReference type="GO" id="GO:0000049">
    <property type="term" value="F:tRNA binding"/>
    <property type="evidence" value="ECO:0007669"/>
    <property type="project" value="UniProtKB-UniRule"/>
</dbReference>